<dbReference type="FunFam" id="3.40.50.720:FF:000085">
    <property type="entry name" value="Dihydroflavonol reductase"/>
    <property type="match status" value="1"/>
</dbReference>
<dbReference type="EMBL" id="LFYR01000113">
    <property type="protein sequence ID" value="KMZ75854.1"/>
    <property type="molecule type" value="Genomic_DNA"/>
</dbReference>
<keyword evidence="1" id="KW-0560">Oxidoreductase</keyword>
<dbReference type="OMA" id="NASVACM"/>
<dbReference type="SUPFAM" id="SSF51735">
    <property type="entry name" value="NAD(P)-binding Rossmann-fold domains"/>
    <property type="match status" value="1"/>
</dbReference>
<dbReference type="STRING" id="29655.A0A0K9Q3U3"/>
<protein>
    <submittedName>
        <fullName evidence="3">Dihydroflavonol-4-reductase</fullName>
    </submittedName>
</protein>
<dbReference type="InterPro" id="IPR036291">
    <property type="entry name" value="NAD(P)-bd_dom_sf"/>
</dbReference>
<dbReference type="GO" id="GO:0016616">
    <property type="term" value="F:oxidoreductase activity, acting on the CH-OH group of donors, NAD or NADP as acceptor"/>
    <property type="evidence" value="ECO:0000318"/>
    <property type="project" value="GO_Central"/>
</dbReference>
<proteinExistence type="predicted"/>
<dbReference type="Gene3D" id="3.40.50.720">
    <property type="entry name" value="NAD(P)-binding Rossmann-like Domain"/>
    <property type="match status" value="1"/>
</dbReference>
<comment type="caution">
    <text evidence="3">The sequence shown here is derived from an EMBL/GenBank/DDBJ whole genome shotgun (WGS) entry which is preliminary data.</text>
</comment>
<gene>
    <name evidence="3" type="ORF">ZOSMA_10G01230</name>
</gene>
<dbReference type="OrthoDB" id="2735536at2759"/>
<reference evidence="4" key="1">
    <citation type="journal article" date="2016" name="Nature">
        <title>The genome of the seagrass Zostera marina reveals angiosperm adaptation to the sea.</title>
        <authorList>
            <person name="Olsen J.L."/>
            <person name="Rouze P."/>
            <person name="Verhelst B."/>
            <person name="Lin Y.-C."/>
            <person name="Bayer T."/>
            <person name="Collen J."/>
            <person name="Dattolo E."/>
            <person name="De Paoli E."/>
            <person name="Dittami S."/>
            <person name="Maumus F."/>
            <person name="Michel G."/>
            <person name="Kersting A."/>
            <person name="Lauritano C."/>
            <person name="Lohaus R."/>
            <person name="Toepel M."/>
            <person name="Tonon T."/>
            <person name="Vanneste K."/>
            <person name="Amirebrahimi M."/>
            <person name="Brakel J."/>
            <person name="Bostroem C."/>
            <person name="Chovatia M."/>
            <person name="Grimwood J."/>
            <person name="Jenkins J.W."/>
            <person name="Jueterbock A."/>
            <person name="Mraz A."/>
            <person name="Stam W.T."/>
            <person name="Tice H."/>
            <person name="Bornberg-Bauer E."/>
            <person name="Green P.J."/>
            <person name="Pearson G.A."/>
            <person name="Procaccini G."/>
            <person name="Duarte C.M."/>
            <person name="Schmutz J."/>
            <person name="Reusch T.B.H."/>
            <person name="Van de Peer Y."/>
        </authorList>
    </citation>
    <scope>NUCLEOTIDE SEQUENCE [LARGE SCALE GENOMIC DNA]</scope>
    <source>
        <strain evidence="4">cv. Finnish</strain>
    </source>
</reference>
<dbReference type="AlphaFoldDB" id="A0A0K9Q3U3"/>
<dbReference type="PANTHER" id="PTHR10366:SF821">
    <property type="entry name" value="TETRAKETIDE ALPHA-PYRONE REDUCTASE 1"/>
    <property type="match status" value="1"/>
</dbReference>
<name>A0A0K9Q3U3_ZOSMR</name>
<dbReference type="InterPro" id="IPR001509">
    <property type="entry name" value="Epimerase_deHydtase"/>
</dbReference>
<accession>A0A0K9Q3U3</accession>
<dbReference type="PANTHER" id="PTHR10366">
    <property type="entry name" value="NAD DEPENDENT EPIMERASE/DEHYDRATASE"/>
    <property type="match status" value="1"/>
</dbReference>
<evidence type="ECO:0000313" key="4">
    <source>
        <dbReference type="Proteomes" id="UP000036987"/>
    </source>
</evidence>
<feature type="domain" description="NAD-dependent epimerase/dehydratase" evidence="2">
    <location>
        <begin position="6"/>
        <end position="162"/>
    </location>
</feature>
<evidence type="ECO:0000313" key="3">
    <source>
        <dbReference type="EMBL" id="KMZ75854.1"/>
    </source>
</evidence>
<organism evidence="3 4">
    <name type="scientific">Zostera marina</name>
    <name type="common">Eelgrass</name>
    <dbReference type="NCBI Taxonomy" id="29655"/>
    <lineage>
        <taxon>Eukaryota</taxon>
        <taxon>Viridiplantae</taxon>
        <taxon>Streptophyta</taxon>
        <taxon>Embryophyta</taxon>
        <taxon>Tracheophyta</taxon>
        <taxon>Spermatophyta</taxon>
        <taxon>Magnoliopsida</taxon>
        <taxon>Liliopsida</taxon>
        <taxon>Zosteraceae</taxon>
        <taxon>Zostera</taxon>
    </lineage>
</organism>
<evidence type="ECO:0000256" key="1">
    <source>
        <dbReference type="ARBA" id="ARBA00023002"/>
    </source>
</evidence>
<dbReference type="Proteomes" id="UP000036987">
    <property type="component" value="Unassembled WGS sequence"/>
</dbReference>
<sequence>MPVRSNPISEIIDPTVKGTLNVLRSCKKNPSLRRVVLTSSLSTVRILAAGEFPTDNNNMLDESFWSSEEVCRKNQLWYPLAKMEAEKEAWKFAKMNEIDLVTVVPGFIVGPNLSCHLSHTSSTVLQFFQGNCRAFEPLGRIGYVHIDDVATCHVLGYENPSAHGRYLCSSTVLDYHQLTTVLSVVFPSIPFSKSSPPTNTPVYKFDTSKAAGLGVKFKGVEKMFRDSFDSLQKRI</sequence>
<evidence type="ECO:0000259" key="2">
    <source>
        <dbReference type="Pfam" id="PF01370"/>
    </source>
</evidence>
<dbReference type="InterPro" id="IPR050425">
    <property type="entry name" value="NAD(P)_dehydrat-like"/>
</dbReference>
<dbReference type="Pfam" id="PF01370">
    <property type="entry name" value="Epimerase"/>
    <property type="match status" value="1"/>
</dbReference>
<keyword evidence="4" id="KW-1185">Reference proteome</keyword>